<dbReference type="EMBL" id="JAINUG010000117">
    <property type="protein sequence ID" value="KAJ8395398.1"/>
    <property type="molecule type" value="Genomic_DNA"/>
</dbReference>
<comment type="caution">
    <text evidence="2">The sequence shown here is derived from an EMBL/GenBank/DDBJ whole genome shotgun (WGS) entry which is preliminary data.</text>
</comment>
<evidence type="ECO:0000313" key="2">
    <source>
        <dbReference type="EMBL" id="KAJ8395398.1"/>
    </source>
</evidence>
<gene>
    <name evidence="2" type="ORF">AAFF_G00033830</name>
</gene>
<name>A0AAD7WFZ6_9TELE</name>
<proteinExistence type="predicted"/>
<feature type="compositionally biased region" description="Polar residues" evidence="1">
    <location>
        <begin position="86"/>
        <end position="96"/>
    </location>
</feature>
<accession>A0AAD7WFZ6</accession>
<dbReference type="AlphaFoldDB" id="A0AAD7WFZ6"/>
<reference evidence="2" key="1">
    <citation type="journal article" date="2023" name="Science">
        <title>Genome structures resolve the early diversification of teleost fishes.</title>
        <authorList>
            <person name="Parey E."/>
            <person name="Louis A."/>
            <person name="Montfort J."/>
            <person name="Bouchez O."/>
            <person name="Roques C."/>
            <person name="Iampietro C."/>
            <person name="Lluch J."/>
            <person name="Castinel A."/>
            <person name="Donnadieu C."/>
            <person name="Desvignes T."/>
            <person name="Floi Bucao C."/>
            <person name="Jouanno E."/>
            <person name="Wen M."/>
            <person name="Mejri S."/>
            <person name="Dirks R."/>
            <person name="Jansen H."/>
            <person name="Henkel C."/>
            <person name="Chen W.J."/>
            <person name="Zahm M."/>
            <person name="Cabau C."/>
            <person name="Klopp C."/>
            <person name="Thompson A.W."/>
            <person name="Robinson-Rechavi M."/>
            <person name="Braasch I."/>
            <person name="Lecointre G."/>
            <person name="Bobe J."/>
            <person name="Postlethwait J.H."/>
            <person name="Berthelot C."/>
            <person name="Roest Crollius H."/>
            <person name="Guiguen Y."/>
        </authorList>
    </citation>
    <scope>NUCLEOTIDE SEQUENCE</scope>
    <source>
        <strain evidence="2">NC1722</strain>
    </source>
</reference>
<keyword evidence="3" id="KW-1185">Reference proteome</keyword>
<dbReference type="Proteomes" id="UP001221898">
    <property type="component" value="Unassembled WGS sequence"/>
</dbReference>
<feature type="region of interest" description="Disordered" evidence="1">
    <location>
        <begin position="79"/>
        <end position="110"/>
    </location>
</feature>
<evidence type="ECO:0000313" key="3">
    <source>
        <dbReference type="Proteomes" id="UP001221898"/>
    </source>
</evidence>
<protein>
    <submittedName>
        <fullName evidence="2">Uncharacterized protein</fullName>
    </submittedName>
</protein>
<evidence type="ECO:0000256" key="1">
    <source>
        <dbReference type="SAM" id="MobiDB-lite"/>
    </source>
</evidence>
<sequence>MFHNVAGKQEGKDLFCDIKGHLNFFNWQLSLELHVPPAPCTRITAAEACALCNLLLFSTLQAKQYYRRASIDQRRGVSLTEGKTKGGTNTMVTQGTLPVADLNSRHPYPP</sequence>
<organism evidence="2 3">
    <name type="scientific">Aldrovandia affinis</name>
    <dbReference type="NCBI Taxonomy" id="143900"/>
    <lineage>
        <taxon>Eukaryota</taxon>
        <taxon>Metazoa</taxon>
        <taxon>Chordata</taxon>
        <taxon>Craniata</taxon>
        <taxon>Vertebrata</taxon>
        <taxon>Euteleostomi</taxon>
        <taxon>Actinopterygii</taxon>
        <taxon>Neopterygii</taxon>
        <taxon>Teleostei</taxon>
        <taxon>Notacanthiformes</taxon>
        <taxon>Halosauridae</taxon>
        <taxon>Aldrovandia</taxon>
    </lineage>
</organism>